<dbReference type="EMBL" id="GDKF01003968">
    <property type="protein sequence ID" value="JAT74654.1"/>
    <property type="molecule type" value="Transcribed_RNA"/>
</dbReference>
<dbReference type="Gene3D" id="3.30.530.20">
    <property type="match status" value="1"/>
</dbReference>
<organism evidence="1">
    <name type="scientific">Auxenochlorella protothecoides</name>
    <name type="common">Green microalga</name>
    <name type="synonym">Chlorella protothecoides</name>
    <dbReference type="NCBI Taxonomy" id="3075"/>
    <lineage>
        <taxon>Eukaryota</taxon>
        <taxon>Viridiplantae</taxon>
        <taxon>Chlorophyta</taxon>
        <taxon>core chlorophytes</taxon>
        <taxon>Trebouxiophyceae</taxon>
        <taxon>Chlorellales</taxon>
        <taxon>Chlorellaceae</taxon>
        <taxon>Auxenochlorella</taxon>
    </lineage>
</organism>
<dbReference type="CDD" id="cd07812">
    <property type="entry name" value="SRPBCC"/>
    <property type="match status" value="1"/>
</dbReference>
<proteinExistence type="predicted"/>
<dbReference type="InterPro" id="IPR019587">
    <property type="entry name" value="Polyketide_cyclase/dehydratase"/>
</dbReference>
<dbReference type="SUPFAM" id="SSF55961">
    <property type="entry name" value="Bet v1-like"/>
    <property type="match status" value="1"/>
</dbReference>
<name>A0A1D2A650_AUXPR</name>
<dbReference type="AlphaFoldDB" id="A0A1D2A650"/>
<dbReference type="Pfam" id="PF10604">
    <property type="entry name" value="Polyketide_cyc2"/>
    <property type="match status" value="1"/>
</dbReference>
<sequence length="253" mass="27232">MECTRLFRTVKLSKCSMQALRTPTTCQAVRLWEVGITLTLLQHKRAPRKTSGQGRVSAVLPMSGLSTRDEDCAETAVMEAGDGGDPTSDIVLEQVTYEAGVYKAVGSFLTAASPPTVYDLLTDYPTLPRIFTSIAECREEAGKEGDSLLRQTCLWEFLGFSGQFDSLLRVSEDPAMHRVSFSLVPGQSGFLADLTGTWSVQAAPGDAGLTRTQYSLAVHLASKPPHAIGSLAKAIFASQVKAMLSDLQQAVGR</sequence>
<evidence type="ECO:0008006" key="2">
    <source>
        <dbReference type="Google" id="ProtNLM"/>
    </source>
</evidence>
<protein>
    <recommendedName>
        <fullName evidence="2">Coenzyme Q-binding protein COQ10 START domain-containing protein</fullName>
    </recommendedName>
</protein>
<dbReference type="InterPro" id="IPR023393">
    <property type="entry name" value="START-like_dom_sf"/>
</dbReference>
<accession>A0A1D2A650</accession>
<evidence type="ECO:0000313" key="1">
    <source>
        <dbReference type="EMBL" id="JAT74654.1"/>
    </source>
</evidence>
<reference evidence="1" key="1">
    <citation type="submission" date="2015-08" db="EMBL/GenBank/DDBJ databases">
        <authorList>
            <person name="Babu N.S."/>
            <person name="Beckwith C.J."/>
            <person name="Beseler K.G."/>
            <person name="Brison A."/>
            <person name="Carone J.V."/>
            <person name="Caskin T.P."/>
            <person name="Diamond M."/>
            <person name="Durham M.E."/>
            <person name="Foxe J.M."/>
            <person name="Go M."/>
            <person name="Henderson B.A."/>
            <person name="Jones I.B."/>
            <person name="McGettigan J.A."/>
            <person name="Micheletti S.J."/>
            <person name="Nasrallah M.E."/>
            <person name="Ortiz D."/>
            <person name="Piller C.R."/>
            <person name="Privatt S.R."/>
            <person name="Schneider S.L."/>
            <person name="Sharp S."/>
            <person name="Smith T.C."/>
            <person name="Stanton J.D."/>
            <person name="Ullery H.E."/>
            <person name="Wilson R.J."/>
            <person name="Serrano M.G."/>
            <person name="Buck G."/>
            <person name="Lee V."/>
            <person name="Wang Y."/>
            <person name="Carvalho R."/>
            <person name="Voegtly L."/>
            <person name="Shi R."/>
            <person name="Duckworth R."/>
            <person name="Johnson A."/>
            <person name="Loviza R."/>
            <person name="Walstead R."/>
            <person name="Shah Z."/>
            <person name="Kiflezghi M."/>
            <person name="Wade K."/>
            <person name="Ball S.L."/>
            <person name="Bradley K.W."/>
            <person name="Asai D.J."/>
            <person name="Bowman C.A."/>
            <person name="Russell D.A."/>
            <person name="Pope W.H."/>
            <person name="Jacobs-Sera D."/>
            <person name="Hendrix R.W."/>
            <person name="Hatfull G.F."/>
        </authorList>
    </citation>
    <scope>NUCLEOTIDE SEQUENCE</scope>
</reference>
<gene>
    <name evidence="1" type="ORF">g.39935</name>
</gene>